<dbReference type="InterPro" id="IPR002477">
    <property type="entry name" value="Peptidoglycan-bd-like"/>
</dbReference>
<keyword evidence="8" id="KW-0732">Signal</keyword>
<comment type="caution">
    <text evidence="10">The sequence shown here is derived from an EMBL/GenBank/DDBJ whole genome shotgun (WGS) entry which is preliminary data.</text>
</comment>
<dbReference type="InterPro" id="IPR036366">
    <property type="entry name" value="PGBDSf"/>
</dbReference>
<dbReference type="InterPro" id="IPR036365">
    <property type="entry name" value="PGBD-like_sf"/>
</dbReference>
<feature type="signal peptide" evidence="8">
    <location>
        <begin position="1"/>
        <end position="24"/>
    </location>
</feature>
<feature type="active site" description="Proton donor/acceptor" evidence="7">
    <location>
        <position position="332"/>
    </location>
</feature>
<dbReference type="Gene3D" id="1.10.101.10">
    <property type="entry name" value="PGBD-like superfamily/PGBD"/>
    <property type="match status" value="1"/>
</dbReference>
<evidence type="ECO:0000256" key="8">
    <source>
        <dbReference type="SAM" id="SignalP"/>
    </source>
</evidence>
<dbReference type="RefSeq" id="WP_319843006.1">
    <property type="nucleotide sequence ID" value="NZ_JAXAFJ010000001.1"/>
</dbReference>
<dbReference type="SUPFAM" id="SSF47090">
    <property type="entry name" value="PGBD-like"/>
    <property type="match status" value="1"/>
</dbReference>
<keyword evidence="11" id="KW-1185">Reference proteome</keyword>
<evidence type="ECO:0000313" key="11">
    <source>
        <dbReference type="Proteomes" id="UP001274321"/>
    </source>
</evidence>
<evidence type="ECO:0000313" key="10">
    <source>
        <dbReference type="EMBL" id="MDX6804895.1"/>
    </source>
</evidence>
<evidence type="ECO:0000256" key="1">
    <source>
        <dbReference type="ARBA" id="ARBA00004752"/>
    </source>
</evidence>
<gene>
    <name evidence="10" type="ORF">SCD90_02350</name>
</gene>
<feature type="active site" description="Nucleophile" evidence="7">
    <location>
        <position position="348"/>
    </location>
</feature>
<keyword evidence="4 7" id="KW-0133">Cell shape</keyword>
<dbReference type="PANTHER" id="PTHR30582:SF30">
    <property type="entry name" value="BLR4375 PROTEIN"/>
    <property type="match status" value="1"/>
</dbReference>
<evidence type="ECO:0000256" key="5">
    <source>
        <dbReference type="ARBA" id="ARBA00022984"/>
    </source>
</evidence>
<evidence type="ECO:0000256" key="4">
    <source>
        <dbReference type="ARBA" id="ARBA00022960"/>
    </source>
</evidence>
<dbReference type="Proteomes" id="UP001274321">
    <property type="component" value="Unassembled WGS sequence"/>
</dbReference>
<comment type="pathway">
    <text evidence="1 7">Cell wall biogenesis; peptidoglycan biosynthesis.</text>
</comment>
<comment type="similarity">
    <text evidence="2">Belongs to the YkuD family.</text>
</comment>
<organism evidence="10 11">
    <name type="scientific">Terrihabitans rhizophilus</name>
    <dbReference type="NCBI Taxonomy" id="3092662"/>
    <lineage>
        <taxon>Bacteria</taxon>
        <taxon>Pseudomonadati</taxon>
        <taxon>Pseudomonadota</taxon>
        <taxon>Alphaproteobacteria</taxon>
        <taxon>Hyphomicrobiales</taxon>
        <taxon>Terrihabitans</taxon>
    </lineage>
</organism>
<dbReference type="InterPro" id="IPR050979">
    <property type="entry name" value="LD-transpeptidase"/>
</dbReference>
<dbReference type="PANTHER" id="PTHR30582">
    <property type="entry name" value="L,D-TRANSPEPTIDASE"/>
    <property type="match status" value="1"/>
</dbReference>
<feature type="domain" description="L,D-TPase catalytic" evidence="9">
    <location>
        <begin position="239"/>
        <end position="372"/>
    </location>
</feature>
<sequence length="395" mass="42398">MSNRLRVTLSSLAFIMLGLGSAGAESTSLMDDDPIGREITGSIGLVPAAPPAAVEQAPTEPAPAVVKERFPPGEFVLAANTAVFSPEPFARGKHDPRMAKLQVLLDRAGVSPGVIDGFFGGNVSKAIAAAQRIKGLTEDGVLSAELWRALEREAEDAFVVYEIAEEDVAGPFVAQMPTDYAEMALLPGLHYRNPVELLAERFHMDEEFLRALNPDIDFDRPGSTIVVANTGSNVKTKVARLVADKAKRQLLGYDAEDNLVVAYPATIGSSDLPSPSGVHAVKNTAVSPEYWYRPQVNFQQGNNTKALRLPPGPNNPVGAVWIGLDKPTYGIHGTPEPSKIDKTNSHGCIRLANFDVLELVKLVEKGVPVEFTGDRLDMTAVDPASELNEVRTVAE</sequence>
<dbReference type="Gene3D" id="2.40.440.10">
    <property type="entry name" value="L,D-transpeptidase catalytic domain-like"/>
    <property type="match status" value="1"/>
</dbReference>
<reference evidence="10 11" key="1">
    <citation type="submission" date="2023-11" db="EMBL/GenBank/DDBJ databases">
        <authorList>
            <person name="Bao R."/>
        </authorList>
    </citation>
    <scope>NUCLEOTIDE SEQUENCE [LARGE SCALE GENOMIC DNA]</scope>
    <source>
        <strain evidence="10 11">PJ23</strain>
    </source>
</reference>
<dbReference type="CDD" id="cd16913">
    <property type="entry name" value="YkuD_like"/>
    <property type="match status" value="1"/>
</dbReference>
<keyword evidence="5 7" id="KW-0573">Peptidoglycan synthesis</keyword>
<evidence type="ECO:0000256" key="2">
    <source>
        <dbReference type="ARBA" id="ARBA00005992"/>
    </source>
</evidence>
<evidence type="ECO:0000256" key="6">
    <source>
        <dbReference type="ARBA" id="ARBA00023316"/>
    </source>
</evidence>
<dbReference type="InterPro" id="IPR005490">
    <property type="entry name" value="LD_TPept_cat_dom"/>
</dbReference>
<dbReference type="EMBL" id="JAXAFJ010000001">
    <property type="protein sequence ID" value="MDX6804895.1"/>
    <property type="molecule type" value="Genomic_DNA"/>
</dbReference>
<evidence type="ECO:0000256" key="7">
    <source>
        <dbReference type="PROSITE-ProRule" id="PRU01373"/>
    </source>
</evidence>
<keyword evidence="3" id="KW-0808">Transferase</keyword>
<accession>A0ABU4RMD7</accession>
<evidence type="ECO:0000259" key="9">
    <source>
        <dbReference type="PROSITE" id="PS52029"/>
    </source>
</evidence>
<feature type="chain" id="PRO_5045057190" evidence="8">
    <location>
        <begin position="25"/>
        <end position="395"/>
    </location>
</feature>
<proteinExistence type="inferred from homology"/>
<dbReference type="Pfam" id="PF01471">
    <property type="entry name" value="PG_binding_1"/>
    <property type="match status" value="1"/>
</dbReference>
<dbReference type="InterPro" id="IPR038063">
    <property type="entry name" value="Transpep_catalytic_dom"/>
</dbReference>
<keyword evidence="6 7" id="KW-0961">Cell wall biogenesis/degradation</keyword>
<name>A0ABU4RMD7_9HYPH</name>
<protein>
    <submittedName>
        <fullName evidence="10">L,D-transpeptidase</fullName>
    </submittedName>
</protein>
<dbReference type="Pfam" id="PF03734">
    <property type="entry name" value="YkuD"/>
    <property type="match status" value="1"/>
</dbReference>
<dbReference type="SUPFAM" id="SSF141523">
    <property type="entry name" value="L,D-transpeptidase catalytic domain-like"/>
    <property type="match status" value="1"/>
</dbReference>
<evidence type="ECO:0000256" key="3">
    <source>
        <dbReference type="ARBA" id="ARBA00022679"/>
    </source>
</evidence>
<dbReference type="PROSITE" id="PS52029">
    <property type="entry name" value="LD_TPASE"/>
    <property type="match status" value="1"/>
</dbReference>